<dbReference type="InterPro" id="IPR015915">
    <property type="entry name" value="Kelch-typ_b-propeller"/>
</dbReference>
<keyword evidence="4" id="KW-1185">Reference proteome</keyword>
<reference evidence="3" key="1">
    <citation type="submission" date="2023-01" db="EMBL/GenBank/DDBJ databases">
        <title>Genome assembly of the deep-sea coral Lophelia pertusa.</title>
        <authorList>
            <person name="Herrera S."/>
            <person name="Cordes E."/>
        </authorList>
    </citation>
    <scope>NUCLEOTIDE SEQUENCE</scope>
    <source>
        <strain evidence="3">USNM1676648</strain>
        <tissue evidence="3">Polyp</tissue>
    </source>
</reference>
<keyword evidence="1" id="KW-0880">Kelch repeat</keyword>
<dbReference type="Proteomes" id="UP001163046">
    <property type="component" value="Unassembled WGS sequence"/>
</dbReference>
<accession>A0A9W9ZMN4</accession>
<keyword evidence="2" id="KW-0677">Repeat</keyword>
<sequence>MNPVLVAVLPQTQMKGMTYFEVETKTWKPLPYMTQVVEETHSCFCAEYVGNYLYVAARKQSGGFPIYRYDTGQTIRSTAYVLLMIMFYAISESNLPQRYSVANNNWQSGANLSFNTSDGKDKLSNVAAVVLKSKIYVIHGYERDERDCRSNDAKWVDKSAVVHCFDPVKNEWEQKASTCHPHFGSSLCVVNDRLCVAGGKISCNSNGNPCGKCAPVEVYDEKNNTWSVVEQKHIPSNNLGAVEIEGRVYFIINKFPIDSGIRIPPGELYHVSLDEWKNLGDVSKTAVLCYLPVKRENLETEKDESQTD</sequence>
<dbReference type="PANTHER" id="PTHR45632:SF3">
    <property type="entry name" value="KELCH-LIKE PROTEIN 32"/>
    <property type="match status" value="1"/>
</dbReference>
<dbReference type="EMBL" id="MU825886">
    <property type="protein sequence ID" value="KAJ7384528.1"/>
    <property type="molecule type" value="Genomic_DNA"/>
</dbReference>
<dbReference type="SUPFAM" id="SSF117281">
    <property type="entry name" value="Kelch motif"/>
    <property type="match status" value="1"/>
</dbReference>
<organism evidence="3 4">
    <name type="scientific">Desmophyllum pertusum</name>
    <dbReference type="NCBI Taxonomy" id="174260"/>
    <lineage>
        <taxon>Eukaryota</taxon>
        <taxon>Metazoa</taxon>
        <taxon>Cnidaria</taxon>
        <taxon>Anthozoa</taxon>
        <taxon>Hexacorallia</taxon>
        <taxon>Scleractinia</taxon>
        <taxon>Caryophylliina</taxon>
        <taxon>Caryophylliidae</taxon>
        <taxon>Desmophyllum</taxon>
    </lineage>
</organism>
<proteinExistence type="predicted"/>
<protein>
    <submittedName>
        <fullName evidence="3">Uncharacterized protein</fullName>
    </submittedName>
</protein>
<dbReference type="Gene3D" id="2.120.10.80">
    <property type="entry name" value="Kelch-type beta propeller"/>
    <property type="match status" value="1"/>
</dbReference>
<comment type="caution">
    <text evidence="3">The sequence shown here is derived from an EMBL/GenBank/DDBJ whole genome shotgun (WGS) entry which is preliminary data.</text>
</comment>
<evidence type="ECO:0000256" key="1">
    <source>
        <dbReference type="ARBA" id="ARBA00022441"/>
    </source>
</evidence>
<evidence type="ECO:0000256" key="2">
    <source>
        <dbReference type="ARBA" id="ARBA00022737"/>
    </source>
</evidence>
<dbReference type="OrthoDB" id="5986771at2759"/>
<evidence type="ECO:0000313" key="4">
    <source>
        <dbReference type="Proteomes" id="UP001163046"/>
    </source>
</evidence>
<dbReference type="PANTHER" id="PTHR45632">
    <property type="entry name" value="LD33804P"/>
    <property type="match status" value="1"/>
</dbReference>
<dbReference type="AlphaFoldDB" id="A0A9W9ZMN4"/>
<name>A0A9W9ZMN4_9CNID</name>
<gene>
    <name evidence="3" type="ORF">OS493_021157</name>
</gene>
<evidence type="ECO:0000313" key="3">
    <source>
        <dbReference type="EMBL" id="KAJ7384528.1"/>
    </source>
</evidence>